<dbReference type="Proteomes" id="UP001595547">
    <property type="component" value="Unassembled WGS sequence"/>
</dbReference>
<evidence type="ECO:0000256" key="4">
    <source>
        <dbReference type="ARBA" id="ARBA00022692"/>
    </source>
</evidence>
<comment type="similarity">
    <text evidence="2">Belongs to the CPA3 antiporters (TC 2.A.63) subunit E family.</text>
</comment>
<keyword evidence="6 7" id="KW-0472">Membrane</keyword>
<evidence type="ECO:0000256" key="7">
    <source>
        <dbReference type="SAM" id="Phobius"/>
    </source>
</evidence>
<protein>
    <submittedName>
        <fullName evidence="8">Na+/H+ antiporter subunit E</fullName>
    </submittedName>
</protein>
<accession>A0ABV7J7A3</accession>
<comment type="caution">
    <text evidence="8">The sequence shown here is derived from an EMBL/GenBank/DDBJ whole genome shotgun (WGS) entry which is preliminary data.</text>
</comment>
<dbReference type="Pfam" id="PF01899">
    <property type="entry name" value="MNHE"/>
    <property type="match status" value="1"/>
</dbReference>
<organism evidence="8 9">
    <name type="scientific">Cypionkella sinensis</name>
    <dbReference type="NCBI Taxonomy" id="1756043"/>
    <lineage>
        <taxon>Bacteria</taxon>
        <taxon>Pseudomonadati</taxon>
        <taxon>Pseudomonadota</taxon>
        <taxon>Alphaproteobacteria</taxon>
        <taxon>Rhodobacterales</taxon>
        <taxon>Paracoccaceae</taxon>
        <taxon>Cypionkella</taxon>
    </lineage>
</organism>
<feature type="transmembrane region" description="Helical" evidence="7">
    <location>
        <begin position="20"/>
        <end position="46"/>
    </location>
</feature>
<reference evidence="9" key="1">
    <citation type="journal article" date="2019" name="Int. J. Syst. Evol. Microbiol.">
        <title>The Global Catalogue of Microorganisms (GCM) 10K type strain sequencing project: providing services to taxonomists for standard genome sequencing and annotation.</title>
        <authorList>
            <consortium name="The Broad Institute Genomics Platform"/>
            <consortium name="The Broad Institute Genome Sequencing Center for Infectious Disease"/>
            <person name="Wu L."/>
            <person name="Ma J."/>
        </authorList>
    </citation>
    <scope>NUCLEOTIDE SEQUENCE [LARGE SCALE GENOMIC DNA]</scope>
    <source>
        <strain evidence="9">KCTC 52039</strain>
    </source>
</reference>
<keyword evidence="9" id="KW-1185">Reference proteome</keyword>
<evidence type="ECO:0000256" key="5">
    <source>
        <dbReference type="ARBA" id="ARBA00022989"/>
    </source>
</evidence>
<keyword evidence="4 7" id="KW-0812">Transmembrane</keyword>
<dbReference type="NCBIfam" id="NF006520">
    <property type="entry name" value="PRK08965.1-4"/>
    <property type="match status" value="1"/>
</dbReference>
<gene>
    <name evidence="8" type="ORF">ACFOGH_19495</name>
</gene>
<dbReference type="PANTHER" id="PTHR34584:SF1">
    <property type="entry name" value="NA(+)_H(+) ANTIPORTER SUBUNIT E1"/>
    <property type="match status" value="1"/>
</dbReference>
<proteinExistence type="inferred from homology"/>
<evidence type="ECO:0000256" key="1">
    <source>
        <dbReference type="ARBA" id="ARBA00004651"/>
    </source>
</evidence>
<comment type="subcellular location">
    <subcellularLocation>
        <location evidence="1">Cell membrane</location>
        <topology evidence="1">Multi-pass membrane protein</topology>
    </subcellularLocation>
</comment>
<evidence type="ECO:0000313" key="8">
    <source>
        <dbReference type="EMBL" id="MFC3183194.1"/>
    </source>
</evidence>
<evidence type="ECO:0000256" key="2">
    <source>
        <dbReference type="ARBA" id="ARBA00006228"/>
    </source>
</evidence>
<keyword evidence="5 7" id="KW-1133">Transmembrane helix</keyword>
<evidence type="ECO:0000256" key="3">
    <source>
        <dbReference type="ARBA" id="ARBA00022475"/>
    </source>
</evidence>
<dbReference type="InterPro" id="IPR002758">
    <property type="entry name" value="Cation_antiport_E"/>
</dbReference>
<sequence>MRQLFPHPLLTVGLVAMWLMLTRFSLGNLLIGTVIALVAGWAMGALQPSRVRIRRWDLVLRLAVIVPWDILKSNAAVAWSIMTNGHGGTRQSGFVRIPLTLRSSAGLGMLSIIITATPGTAWLEHDQDSGLLLLHVFDLREGSDWTAFIRDRYEAPLLEIFR</sequence>
<dbReference type="RefSeq" id="WP_380074845.1">
    <property type="nucleotide sequence ID" value="NZ_JBHRTO010000002.1"/>
</dbReference>
<dbReference type="EMBL" id="JBHRTO010000002">
    <property type="protein sequence ID" value="MFC3183194.1"/>
    <property type="molecule type" value="Genomic_DNA"/>
</dbReference>
<evidence type="ECO:0000256" key="6">
    <source>
        <dbReference type="ARBA" id="ARBA00023136"/>
    </source>
</evidence>
<dbReference type="PIRSF" id="PIRSF019239">
    <property type="entry name" value="MrpE"/>
    <property type="match status" value="1"/>
</dbReference>
<name>A0ABV7J7A3_9RHOB</name>
<keyword evidence="3" id="KW-1003">Cell membrane</keyword>
<dbReference type="PANTHER" id="PTHR34584">
    <property type="entry name" value="NA(+)/H(+) ANTIPORTER SUBUNIT E1"/>
    <property type="match status" value="1"/>
</dbReference>
<evidence type="ECO:0000313" key="9">
    <source>
        <dbReference type="Proteomes" id="UP001595547"/>
    </source>
</evidence>